<evidence type="ECO:0000256" key="5">
    <source>
        <dbReference type="ARBA" id="ARBA00023239"/>
    </source>
</evidence>
<evidence type="ECO:0000256" key="4">
    <source>
        <dbReference type="ARBA" id="ARBA00022793"/>
    </source>
</evidence>
<accession>A0A3B0T364</accession>
<dbReference type="InterPro" id="IPR038071">
    <property type="entry name" value="UROD/MetE-like_sf"/>
</dbReference>
<evidence type="ECO:0000313" key="8">
    <source>
        <dbReference type="EMBL" id="VAW06779.1"/>
    </source>
</evidence>
<evidence type="ECO:0000259" key="7">
    <source>
        <dbReference type="Pfam" id="PF01208"/>
    </source>
</evidence>
<feature type="domain" description="Uroporphyrinogen decarboxylase (URO-D)" evidence="7">
    <location>
        <begin position="10"/>
        <end position="351"/>
    </location>
</feature>
<dbReference type="Pfam" id="PF01208">
    <property type="entry name" value="URO-D"/>
    <property type="match status" value="1"/>
</dbReference>
<evidence type="ECO:0000256" key="6">
    <source>
        <dbReference type="ARBA" id="ARBA00023244"/>
    </source>
</evidence>
<dbReference type="InterPro" id="IPR000257">
    <property type="entry name" value="Uroporphyrinogen_deCOase"/>
</dbReference>
<evidence type="ECO:0000256" key="1">
    <source>
        <dbReference type="ARBA" id="ARBA00004804"/>
    </source>
</evidence>
<dbReference type="SUPFAM" id="SSF51726">
    <property type="entry name" value="UROD/MetE-like"/>
    <property type="match status" value="1"/>
</dbReference>
<dbReference type="AlphaFoldDB" id="A0A3B0T364"/>
<name>A0A3B0T364_9ZZZZ</name>
<dbReference type="GO" id="GO:0004853">
    <property type="term" value="F:uroporphyrinogen decarboxylase activity"/>
    <property type="evidence" value="ECO:0007669"/>
    <property type="project" value="UniProtKB-EC"/>
</dbReference>
<dbReference type="EMBL" id="UOEJ01000251">
    <property type="protein sequence ID" value="VAW06779.1"/>
    <property type="molecule type" value="Genomic_DNA"/>
</dbReference>
<dbReference type="NCBIfam" id="TIGR01464">
    <property type="entry name" value="hemE"/>
    <property type="match status" value="1"/>
</dbReference>
<dbReference type="CDD" id="cd00717">
    <property type="entry name" value="URO-D"/>
    <property type="match status" value="1"/>
</dbReference>
<keyword evidence="6" id="KW-0627">Porphyrin biosynthesis</keyword>
<gene>
    <name evidence="8" type="ORF">MNBD_ALPHA01-757</name>
</gene>
<sequence length="354" mass="39940">MYNFGLSFMTKNKLFLQTLSGHSTDRVAFWYMRQAGRYLPEYMERRKVAGSFLDLCYSPDFAVEVTLQPLRRYHMDAAILFSDILVVPHALGQHLEFRQGEGPVLTPVNTAEKIAMLGMDGFHEHLAPVYETVKRLHREIPETTTLIGFAGAPWTVATYMVGGRGSTDQAATRELAYQEEEVFQNLIDLLVLATSEYLIRQIRQGAEVIQIFDTWAGALPDDQFYKWAIMPVKKIISNIREFYPDVPIIGFPKGAGCRYPEYIRSTGVSAVSIDTAMPLEWARDHIQPLCPLQGNLDPLLLVAGGVALKRRVLEILDCLSEGPFIFNLGHGIVPQTPPENVAFVSELIRDYQKK</sequence>
<dbReference type="PANTHER" id="PTHR21091:SF169">
    <property type="entry name" value="UROPORPHYRINOGEN DECARBOXYLASE"/>
    <property type="match status" value="1"/>
</dbReference>
<keyword evidence="4" id="KW-0210">Decarboxylase</keyword>
<dbReference type="HAMAP" id="MF_00218">
    <property type="entry name" value="URO_D"/>
    <property type="match status" value="1"/>
</dbReference>
<organism evidence="8">
    <name type="scientific">hydrothermal vent metagenome</name>
    <dbReference type="NCBI Taxonomy" id="652676"/>
    <lineage>
        <taxon>unclassified sequences</taxon>
        <taxon>metagenomes</taxon>
        <taxon>ecological metagenomes</taxon>
    </lineage>
</organism>
<keyword evidence="5 8" id="KW-0456">Lyase</keyword>
<dbReference type="UniPathway" id="UPA00251">
    <property type="reaction ID" value="UER00321"/>
</dbReference>
<dbReference type="GO" id="GO:0019353">
    <property type="term" value="P:protoporphyrinogen IX biosynthetic process from glutamate"/>
    <property type="evidence" value="ECO:0007669"/>
    <property type="project" value="TreeGrafter"/>
</dbReference>
<dbReference type="Gene3D" id="3.20.20.210">
    <property type="match status" value="1"/>
</dbReference>
<proteinExistence type="inferred from homology"/>
<protein>
    <recommendedName>
        <fullName evidence="3">uroporphyrinogen decarboxylase</fullName>
        <ecNumber evidence="3">4.1.1.37</ecNumber>
    </recommendedName>
</protein>
<dbReference type="EC" id="4.1.1.37" evidence="3"/>
<evidence type="ECO:0000256" key="2">
    <source>
        <dbReference type="ARBA" id="ARBA00009935"/>
    </source>
</evidence>
<comment type="similarity">
    <text evidence="2">Belongs to the uroporphyrinogen decarboxylase family.</text>
</comment>
<dbReference type="PANTHER" id="PTHR21091">
    <property type="entry name" value="METHYLTETRAHYDROFOLATE:HOMOCYSTEINE METHYLTRANSFERASE RELATED"/>
    <property type="match status" value="1"/>
</dbReference>
<evidence type="ECO:0000256" key="3">
    <source>
        <dbReference type="ARBA" id="ARBA00012288"/>
    </source>
</evidence>
<comment type="pathway">
    <text evidence="1">Porphyrin-containing compound metabolism; protoporphyrin-IX biosynthesis; coproporphyrinogen-III from 5-aminolevulinate: step 4/4.</text>
</comment>
<reference evidence="8" key="1">
    <citation type="submission" date="2018-06" db="EMBL/GenBank/DDBJ databases">
        <authorList>
            <person name="Zhirakovskaya E."/>
        </authorList>
    </citation>
    <scope>NUCLEOTIDE SEQUENCE</scope>
</reference>
<dbReference type="InterPro" id="IPR006361">
    <property type="entry name" value="Uroporphyrinogen_deCO2ase_HemE"/>
</dbReference>
<dbReference type="GO" id="GO:0005829">
    <property type="term" value="C:cytosol"/>
    <property type="evidence" value="ECO:0007669"/>
    <property type="project" value="TreeGrafter"/>
</dbReference>